<keyword evidence="3" id="KW-1185">Reference proteome</keyword>
<proteinExistence type="predicted"/>
<accession>A0A918KMH8</accession>
<reference evidence="2" key="1">
    <citation type="journal article" date="2014" name="Int. J. Syst. Evol. Microbiol.">
        <title>Complete genome sequence of Corynebacterium casei LMG S-19264T (=DSM 44701T), isolated from a smear-ripened cheese.</title>
        <authorList>
            <consortium name="US DOE Joint Genome Institute (JGI-PGF)"/>
            <person name="Walter F."/>
            <person name="Albersmeier A."/>
            <person name="Kalinowski J."/>
            <person name="Ruckert C."/>
        </authorList>
    </citation>
    <scope>NUCLEOTIDE SEQUENCE</scope>
    <source>
        <strain evidence="2">KCTC 22169</strain>
    </source>
</reference>
<reference evidence="2" key="2">
    <citation type="submission" date="2020-09" db="EMBL/GenBank/DDBJ databases">
        <authorList>
            <person name="Sun Q."/>
            <person name="Kim S."/>
        </authorList>
    </citation>
    <scope>NUCLEOTIDE SEQUENCE</scope>
    <source>
        <strain evidence="2">KCTC 22169</strain>
    </source>
</reference>
<dbReference type="AlphaFoldDB" id="A0A918KMH8"/>
<dbReference type="RefSeq" id="WP_189611643.1">
    <property type="nucleotide sequence ID" value="NZ_BMXR01000010.1"/>
</dbReference>
<dbReference type="EMBL" id="BMXR01000010">
    <property type="protein sequence ID" value="GGX66531.1"/>
    <property type="molecule type" value="Genomic_DNA"/>
</dbReference>
<sequence length="193" mass="21270">MPYVHFMKPTLPVALSAVLISSLSALAQAKTPVSCTDALDNFTAGRGAYATGTVVGKSETDWSMVQLMTAPSFDDSDWKPSEEGASKFYLDTYDSYMRGDYQGLQVSSKNNQPFSDDVDLWIYKSGIVWSRNLTWGSSWTRWEDVTCYSAPSNIDSVDGEPLGRVFITAFNPYGGSNGGTFMTLEIRESPNLF</sequence>
<feature type="signal peptide" evidence="1">
    <location>
        <begin position="1"/>
        <end position="27"/>
    </location>
</feature>
<name>A0A918KMH8_9GAMM</name>
<organism evidence="2 3">
    <name type="scientific">Saccharospirillum salsuginis</name>
    <dbReference type="NCBI Taxonomy" id="418750"/>
    <lineage>
        <taxon>Bacteria</taxon>
        <taxon>Pseudomonadati</taxon>
        <taxon>Pseudomonadota</taxon>
        <taxon>Gammaproteobacteria</taxon>
        <taxon>Oceanospirillales</taxon>
        <taxon>Saccharospirillaceae</taxon>
        <taxon>Saccharospirillum</taxon>
    </lineage>
</organism>
<protein>
    <submittedName>
        <fullName evidence="2">Uncharacterized protein</fullName>
    </submittedName>
</protein>
<evidence type="ECO:0000256" key="1">
    <source>
        <dbReference type="SAM" id="SignalP"/>
    </source>
</evidence>
<dbReference type="Proteomes" id="UP000626148">
    <property type="component" value="Unassembled WGS sequence"/>
</dbReference>
<comment type="caution">
    <text evidence="2">The sequence shown here is derived from an EMBL/GenBank/DDBJ whole genome shotgun (WGS) entry which is preliminary data.</text>
</comment>
<evidence type="ECO:0000313" key="2">
    <source>
        <dbReference type="EMBL" id="GGX66531.1"/>
    </source>
</evidence>
<evidence type="ECO:0000313" key="3">
    <source>
        <dbReference type="Proteomes" id="UP000626148"/>
    </source>
</evidence>
<gene>
    <name evidence="2" type="ORF">GCM10007392_37800</name>
</gene>
<keyword evidence="1" id="KW-0732">Signal</keyword>
<feature type="chain" id="PRO_5036719874" evidence="1">
    <location>
        <begin position="28"/>
        <end position="193"/>
    </location>
</feature>